<dbReference type="EMBL" id="CCAZ020000001">
    <property type="protein sequence ID" value="CEG07864.1"/>
    <property type="molecule type" value="Genomic_DNA"/>
</dbReference>
<evidence type="ECO:0000256" key="2">
    <source>
        <dbReference type="SAM" id="Phobius"/>
    </source>
</evidence>
<feature type="region of interest" description="Disordered" evidence="1">
    <location>
        <begin position="1"/>
        <end position="29"/>
    </location>
</feature>
<dbReference type="Proteomes" id="UP000035762">
    <property type="component" value="Unassembled WGS sequence"/>
</dbReference>
<feature type="region of interest" description="Disordered" evidence="1">
    <location>
        <begin position="80"/>
        <end position="111"/>
    </location>
</feature>
<evidence type="ECO:0000313" key="4">
    <source>
        <dbReference type="Proteomes" id="UP000035762"/>
    </source>
</evidence>
<keyword evidence="2" id="KW-0812">Transmembrane</keyword>
<accession>A0A090MQJ8</accession>
<comment type="caution">
    <text evidence="3">The sequence shown here is derived from an EMBL/GenBank/DDBJ whole genome shotgun (WGS) entry which is preliminary data.</text>
</comment>
<feature type="transmembrane region" description="Helical" evidence="2">
    <location>
        <begin position="36"/>
        <end position="55"/>
    </location>
</feature>
<keyword evidence="4" id="KW-1185">Reference proteome</keyword>
<dbReference type="AlphaFoldDB" id="A0A090MQJ8"/>
<evidence type="ECO:0000256" key="1">
    <source>
        <dbReference type="SAM" id="MobiDB-lite"/>
    </source>
</evidence>
<sequence length="111" mass="12909">MHQRDIDEHHPGERRRRQQQRGGDDFSQARACRRRFDRAVIVVTMIRIVVGVMSVRRAMSMIVMPVRVVHLVAAGATRMRAEERDEARNQRADQWQENNRLNHNPVSPSSG</sequence>
<organism evidence="3 4">
    <name type="scientific">Afipia felis</name>
    <name type="common">Cat scratch disease bacillus</name>
    <dbReference type="NCBI Taxonomy" id="1035"/>
    <lineage>
        <taxon>Bacteria</taxon>
        <taxon>Pseudomonadati</taxon>
        <taxon>Pseudomonadota</taxon>
        <taxon>Alphaproteobacteria</taxon>
        <taxon>Hyphomicrobiales</taxon>
        <taxon>Nitrobacteraceae</taxon>
        <taxon>Afipia</taxon>
    </lineage>
</organism>
<keyword evidence="2" id="KW-1133">Transmembrane helix</keyword>
<name>A0A090MQJ8_AFIFE</name>
<keyword evidence="2" id="KW-0472">Membrane</keyword>
<gene>
    <name evidence="3" type="ORF">BN961_01270</name>
</gene>
<protein>
    <submittedName>
        <fullName evidence="3">Uncharacterized protein</fullName>
    </submittedName>
</protein>
<feature type="compositionally biased region" description="Basic and acidic residues" evidence="1">
    <location>
        <begin position="1"/>
        <end position="11"/>
    </location>
</feature>
<reference evidence="3 4" key="1">
    <citation type="journal article" date="2014" name="Genome Announc.">
        <title>Genome Sequence of Afipia felis Strain 76713, Isolated in Hospital Water Using an Amoeba Co-Culture Procedure.</title>
        <authorList>
            <person name="Benamar S."/>
            <person name="La Scola B."/>
            <person name="Croce O."/>
        </authorList>
    </citation>
    <scope>NUCLEOTIDE SEQUENCE [LARGE SCALE GENOMIC DNA]</scope>
    <source>
        <strain evidence="3 4">76713</strain>
    </source>
</reference>
<feature type="compositionally biased region" description="Basic and acidic residues" evidence="1">
    <location>
        <begin position="80"/>
        <end position="91"/>
    </location>
</feature>
<evidence type="ECO:0000313" key="3">
    <source>
        <dbReference type="EMBL" id="CEG07864.1"/>
    </source>
</evidence>
<proteinExistence type="predicted"/>
<feature type="compositionally biased region" description="Polar residues" evidence="1">
    <location>
        <begin position="92"/>
        <end position="111"/>
    </location>
</feature>